<proteinExistence type="predicted"/>
<keyword evidence="2" id="KW-1185">Reference proteome</keyword>
<sequence length="74" mass="8404">MAQMLAAHSLIPQRTAPTNNLLMNGKKGIEAIVEQEKEKKEKEEAEKEEEREEEEEEEGEKECWCCCCGSDDGC</sequence>
<dbReference type="Proteomes" id="UP000046393">
    <property type="component" value="Unplaced"/>
</dbReference>
<feature type="compositionally biased region" description="Acidic residues" evidence="1">
    <location>
        <begin position="46"/>
        <end position="60"/>
    </location>
</feature>
<evidence type="ECO:0000313" key="3">
    <source>
        <dbReference type="WBParaSite" id="SMUV_0001104201-mRNA-1"/>
    </source>
</evidence>
<evidence type="ECO:0000256" key="1">
    <source>
        <dbReference type="SAM" id="MobiDB-lite"/>
    </source>
</evidence>
<feature type="compositionally biased region" description="Basic and acidic residues" evidence="1">
    <location>
        <begin position="34"/>
        <end position="45"/>
    </location>
</feature>
<organism evidence="2 3">
    <name type="scientific">Syphacia muris</name>
    <dbReference type="NCBI Taxonomy" id="451379"/>
    <lineage>
        <taxon>Eukaryota</taxon>
        <taxon>Metazoa</taxon>
        <taxon>Ecdysozoa</taxon>
        <taxon>Nematoda</taxon>
        <taxon>Chromadorea</taxon>
        <taxon>Rhabditida</taxon>
        <taxon>Spirurina</taxon>
        <taxon>Oxyuridomorpha</taxon>
        <taxon>Oxyuroidea</taxon>
        <taxon>Oxyuridae</taxon>
        <taxon>Syphacia</taxon>
    </lineage>
</organism>
<feature type="region of interest" description="Disordered" evidence="1">
    <location>
        <begin position="34"/>
        <end position="62"/>
    </location>
</feature>
<dbReference type="AlphaFoldDB" id="A0A0N5B190"/>
<name>A0A0N5B190_9BILA</name>
<reference evidence="3" key="1">
    <citation type="submission" date="2017-02" db="UniProtKB">
        <authorList>
            <consortium name="WormBaseParasite"/>
        </authorList>
    </citation>
    <scope>IDENTIFICATION</scope>
</reference>
<evidence type="ECO:0000313" key="2">
    <source>
        <dbReference type="Proteomes" id="UP000046393"/>
    </source>
</evidence>
<dbReference type="WBParaSite" id="SMUV_0001104201-mRNA-1">
    <property type="protein sequence ID" value="SMUV_0001104201-mRNA-1"/>
    <property type="gene ID" value="SMUV_0001104201"/>
</dbReference>
<protein>
    <submittedName>
        <fullName evidence="3">Uncharacterized protein</fullName>
    </submittedName>
</protein>
<accession>A0A0N5B190</accession>